<protein>
    <submittedName>
        <fullName evidence="1">Uncharacterized protein</fullName>
    </submittedName>
</protein>
<sequence length="67" mass="7850">MQHLKTIWLLHLLTGTKYYKQKIVQSVMFSTYVSIFSLLRTSVYLQKSYSCHTILCAKVMLEKSTCN</sequence>
<name>A0A974C802_XENLA</name>
<evidence type="ECO:0000313" key="1">
    <source>
        <dbReference type="EMBL" id="OCT67605.1"/>
    </source>
</evidence>
<gene>
    <name evidence="1" type="ORF">XELAEV_18038904mg</name>
</gene>
<accession>A0A974C802</accession>
<reference evidence="2" key="1">
    <citation type="journal article" date="2016" name="Nature">
        <title>Genome evolution in the allotetraploid frog Xenopus laevis.</title>
        <authorList>
            <person name="Session A.M."/>
            <person name="Uno Y."/>
            <person name="Kwon T."/>
            <person name="Chapman J.A."/>
            <person name="Toyoda A."/>
            <person name="Takahashi S."/>
            <person name="Fukui A."/>
            <person name="Hikosaka A."/>
            <person name="Suzuki A."/>
            <person name="Kondo M."/>
            <person name="van Heeringen S.J."/>
            <person name="Quigley I."/>
            <person name="Heinz S."/>
            <person name="Ogino H."/>
            <person name="Ochi H."/>
            <person name="Hellsten U."/>
            <person name="Lyons J.B."/>
            <person name="Simakov O."/>
            <person name="Putnam N."/>
            <person name="Stites J."/>
            <person name="Kuroki Y."/>
            <person name="Tanaka T."/>
            <person name="Michiue T."/>
            <person name="Watanabe M."/>
            <person name="Bogdanovic O."/>
            <person name="Lister R."/>
            <person name="Georgiou G."/>
            <person name="Paranjpe S.S."/>
            <person name="van Kruijsbergen I."/>
            <person name="Shu S."/>
            <person name="Carlson J."/>
            <person name="Kinoshita T."/>
            <person name="Ohta Y."/>
            <person name="Mawaribuchi S."/>
            <person name="Jenkins J."/>
            <person name="Grimwood J."/>
            <person name="Schmutz J."/>
            <person name="Mitros T."/>
            <person name="Mozaffari S.V."/>
            <person name="Suzuki Y."/>
            <person name="Haramoto Y."/>
            <person name="Yamamoto T.S."/>
            <person name="Takagi C."/>
            <person name="Heald R."/>
            <person name="Miller K."/>
            <person name="Haudenschild C."/>
            <person name="Kitzman J."/>
            <person name="Nakayama T."/>
            <person name="Izutsu Y."/>
            <person name="Robert J."/>
            <person name="Fortriede J."/>
            <person name="Burns K."/>
            <person name="Lotay V."/>
            <person name="Karimi K."/>
            <person name="Yasuoka Y."/>
            <person name="Dichmann D.S."/>
            <person name="Flajnik M.F."/>
            <person name="Houston D.W."/>
            <person name="Shendure J."/>
            <person name="DuPasquier L."/>
            <person name="Vize P.D."/>
            <person name="Zorn A.M."/>
            <person name="Ito M."/>
            <person name="Marcotte E.M."/>
            <person name="Wallingford J.B."/>
            <person name="Ito Y."/>
            <person name="Asashima M."/>
            <person name="Ueno N."/>
            <person name="Matsuda Y."/>
            <person name="Veenstra G.J."/>
            <person name="Fujiyama A."/>
            <person name="Harland R.M."/>
            <person name="Taira M."/>
            <person name="Rokhsar D.S."/>
        </authorList>
    </citation>
    <scope>NUCLEOTIDE SEQUENCE [LARGE SCALE GENOMIC DNA]</scope>
    <source>
        <strain evidence="2">J</strain>
    </source>
</reference>
<proteinExistence type="predicted"/>
<dbReference type="AlphaFoldDB" id="A0A974C802"/>
<organism evidence="1 2">
    <name type="scientific">Xenopus laevis</name>
    <name type="common">African clawed frog</name>
    <dbReference type="NCBI Taxonomy" id="8355"/>
    <lineage>
        <taxon>Eukaryota</taxon>
        <taxon>Metazoa</taxon>
        <taxon>Chordata</taxon>
        <taxon>Craniata</taxon>
        <taxon>Vertebrata</taxon>
        <taxon>Euteleostomi</taxon>
        <taxon>Amphibia</taxon>
        <taxon>Batrachia</taxon>
        <taxon>Anura</taxon>
        <taxon>Pipoidea</taxon>
        <taxon>Pipidae</taxon>
        <taxon>Xenopodinae</taxon>
        <taxon>Xenopus</taxon>
        <taxon>Xenopus</taxon>
    </lineage>
</organism>
<evidence type="ECO:0000313" key="2">
    <source>
        <dbReference type="Proteomes" id="UP000694892"/>
    </source>
</evidence>
<dbReference type="Proteomes" id="UP000694892">
    <property type="component" value="Chromosome 8L"/>
</dbReference>
<dbReference type="EMBL" id="CM004480">
    <property type="protein sequence ID" value="OCT67605.1"/>
    <property type="molecule type" value="Genomic_DNA"/>
</dbReference>